<dbReference type="InterPro" id="IPR011990">
    <property type="entry name" value="TPR-like_helical_dom_sf"/>
</dbReference>
<dbReference type="Gene3D" id="1.25.40.10">
    <property type="entry name" value="Tetratricopeptide repeat domain"/>
    <property type="match status" value="3"/>
</dbReference>
<dbReference type="EMBL" id="JAPFFF010000040">
    <property type="protein sequence ID" value="KAK8841675.1"/>
    <property type="molecule type" value="Genomic_DNA"/>
</dbReference>
<feature type="binding site" evidence="4">
    <location>
        <position position="253"/>
    </location>
    <ligand>
        <name>ATP</name>
        <dbReference type="ChEBI" id="CHEBI:30616"/>
    </ligand>
</feature>
<dbReference type="SMART" id="SM00028">
    <property type="entry name" value="TPR"/>
    <property type="match status" value="4"/>
</dbReference>
<protein>
    <recommendedName>
        <fullName evidence="5">Protein kinase domain-containing protein</fullName>
    </recommendedName>
</protein>
<dbReference type="InterPro" id="IPR019734">
    <property type="entry name" value="TPR_rpt"/>
</dbReference>
<dbReference type="Proteomes" id="UP001470230">
    <property type="component" value="Unassembled WGS sequence"/>
</dbReference>
<evidence type="ECO:0000256" key="1">
    <source>
        <dbReference type="ARBA" id="ARBA00022741"/>
    </source>
</evidence>
<dbReference type="Pfam" id="PF00069">
    <property type="entry name" value="Pkinase"/>
    <property type="match status" value="1"/>
</dbReference>
<keyword evidence="7" id="KW-1185">Reference proteome</keyword>
<keyword evidence="2 4" id="KW-0067">ATP-binding</keyword>
<dbReference type="InterPro" id="IPR008271">
    <property type="entry name" value="Ser/Thr_kinase_AS"/>
</dbReference>
<dbReference type="PROSITE" id="PS50011">
    <property type="entry name" value="PROTEIN_KINASE_DOM"/>
    <property type="match status" value="1"/>
</dbReference>
<evidence type="ECO:0000256" key="4">
    <source>
        <dbReference type="PROSITE-ProRule" id="PRU10141"/>
    </source>
</evidence>
<proteinExistence type="inferred from homology"/>
<dbReference type="Gene3D" id="1.10.510.10">
    <property type="entry name" value="Transferase(Phosphotransferase) domain 1"/>
    <property type="match status" value="1"/>
</dbReference>
<keyword evidence="1 4" id="KW-0547">Nucleotide-binding</keyword>
<evidence type="ECO:0000313" key="7">
    <source>
        <dbReference type="Proteomes" id="UP001470230"/>
    </source>
</evidence>
<dbReference type="PROSITE" id="PS00107">
    <property type="entry name" value="PROTEIN_KINASE_ATP"/>
    <property type="match status" value="1"/>
</dbReference>
<dbReference type="InterPro" id="IPR006597">
    <property type="entry name" value="Sel1-like"/>
</dbReference>
<evidence type="ECO:0000313" key="6">
    <source>
        <dbReference type="EMBL" id="KAK8841675.1"/>
    </source>
</evidence>
<comment type="similarity">
    <text evidence="3">Belongs to the sel-1 family.</text>
</comment>
<dbReference type="InterPro" id="IPR017441">
    <property type="entry name" value="Protein_kinase_ATP_BS"/>
</dbReference>
<evidence type="ECO:0000256" key="2">
    <source>
        <dbReference type="ARBA" id="ARBA00022840"/>
    </source>
</evidence>
<dbReference type="Pfam" id="PF08238">
    <property type="entry name" value="Sel1"/>
    <property type="match status" value="15"/>
</dbReference>
<gene>
    <name evidence="6" type="ORF">M9Y10_026615</name>
</gene>
<dbReference type="SUPFAM" id="SSF81901">
    <property type="entry name" value="HCP-like"/>
    <property type="match status" value="4"/>
</dbReference>
<dbReference type="SMART" id="SM00220">
    <property type="entry name" value="S_TKc"/>
    <property type="match status" value="1"/>
</dbReference>
<dbReference type="PANTHER" id="PTHR11102:SF160">
    <property type="entry name" value="ERAD-ASSOCIATED E3 UBIQUITIN-PROTEIN LIGASE COMPONENT HRD3"/>
    <property type="match status" value="1"/>
</dbReference>
<dbReference type="SUPFAM" id="SSF56112">
    <property type="entry name" value="Protein kinase-like (PK-like)"/>
    <property type="match status" value="1"/>
</dbReference>
<evidence type="ECO:0000259" key="5">
    <source>
        <dbReference type="PROSITE" id="PS50011"/>
    </source>
</evidence>
<feature type="domain" description="Protein kinase" evidence="5">
    <location>
        <begin position="224"/>
        <end position="459"/>
    </location>
</feature>
<dbReference type="PANTHER" id="PTHR11102">
    <property type="entry name" value="SEL-1-LIKE PROTEIN"/>
    <property type="match status" value="1"/>
</dbReference>
<dbReference type="PROSITE" id="PS00108">
    <property type="entry name" value="PROTEIN_KINASE_ST"/>
    <property type="match status" value="1"/>
</dbReference>
<dbReference type="CDD" id="cd00180">
    <property type="entry name" value="PKc"/>
    <property type="match status" value="1"/>
</dbReference>
<sequence>MDFQNMNFHDMFENINSKSTLLLKNFFDFVERLKNKSIKISNSKFNELIQKYSFCHMTTKWNSEDNPQICQNFRDSQVVVINQFEIGNQDDKELFFMLAFNKTVVVISYIIAYVLNNLFSYNENIIICYLSGSEQTFKGRTIYCFNKILPDSYIIREISDFNSQIFFIGKNFSSFVTISGLIQTSISHYLLLSAHIKVNQNRYMKFLMQKNQKITPETMKENEYIEILDIGSGYTSNIKLIYHIEKGEIFALKKPHLNDSETNDLVKREIDNYSRINHPFFPKLFGIIQEKNYIIIEYVNGKTLNDMIIAPLSEKEKFTFIFQLMLIIEYLHQNDLIYRDLKPNNIMIDQDKNVVLIDFDRMIYKENISNRKRFTCDFSSSFHAPEINTVSISESCDTYSLGKIIYYIINEKIPDFGDSLTSLGNLDEYLDLKNLYLQCIKQNPDERISLKSLIIQFYLAYYSKIDIGDLFDIYLDCLTKMYDEETIKIMIQISFDINNPEVLFNIGAIYEEGEYFPCNIEMAIRYYELAASLGERRAQCNLGIIYQTGPSLIRNEEKAIYYYSLAANRNCVRSQINLGIIYSERNDFKNAKKYYTMAAQQNQPTANYLLGYIYFQENDFEKAKYYLSMIKDTNNYNADYLLAYIYLLDNEYSAKNINKLMKYFSYAAKMGIVKANYILGYIYYKGYHVTPDINKSLYYYQLAADKNDTDAQYALGIHYFNNDLRNNIDKCIFYFTKAANQNCAHAQLALGYIYYDGNFTVRDIYKSIHYFELAEKNNLPEAQYFLGNIYKNGIYISQDIGKAFYYYFQSAEKNYGNSQYELGYFYHTGKYVPKNINKAIHYYKLAAAQNNSNAYYMLGLIYSRENCVHHNIKKAIYYYTQSADLNNSYAQFDLGFIYFQNSLIEQNVDEAIKLFIQAAENRNYNAFFVVAVLYHEGIYIKKDISKSIYFYKEASSLNNQYAKNNLAIIYKNGIENEIEPNIELAIEYLKEAIKQKKDQLAMYNLANIYFYQDSIEKSMNLLIDLFKSGFVDSLQLFCIVIVKKIGFNFSFQLFEQELLDLDCFTSEQVLSLFEIIKTLDLDDEKIFEGMYQYHQKIDYLYDQFKNVISTKEFEKKHNEIKKSKCIKTRDISSDFYDGFGINLDD</sequence>
<dbReference type="SMART" id="SM00671">
    <property type="entry name" value="SEL1"/>
    <property type="match status" value="15"/>
</dbReference>
<dbReference type="InterPro" id="IPR000719">
    <property type="entry name" value="Prot_kinase_dom"/>
</dbReference>
<evidence type="ECO:0000256" key="3">
    <source>
        <dbReference type="ARBA" id="ARBA00038101"/>
    </source>
</evidence>
<dbReference type="InterPro" id="IPR050767">
    <property type="entry name" value="Sel1_AlgK"/>
</dbReference>
<comment type="caution">
    <text evidence="6">The sequence shown here is derived from an EMBL/GenBank/DDBJ whole genome shotgun (WGS) entry which is preliminary data.</text>
</comment>
<dbReference type="InterPro" id="IPR011009">
    <property type="entry name" value="Kinase-like_dom_sf"/>
</dbReference>
<accession>A0ABR2H622</accession>
<organism evidence="6 7">
    <name type="scientific">Tritrichomonas musculus</name>
    <dbReference type="NCBI Taxonomy" id="1915356"/>
    <lineage>
        <taxon>Eukaryota</taxon>
        <taxon>Metamonada</taxon>
        <taxon>Parabasalia</taxon>
        <taxon>Tritrichomonadida</taxon>
        <taxon>Tritrichomonadidae</taxon>
        <taxon>Tritrichomonas</taxon>
    </lineage>
</organism>
<reference evidence="6 7" key="1">
    <citation type="submission" date="2024-04" db="EMBL/GenBank/DDBJ databases">
        <title>Tritrichomonas musculus Genome.</title>
        <authorList>
            <person name="Alves-Ferreira E."/>
            <person name="Grigg M."/>
            <person name="Lorenzi H."/>
            <person name="Galac M."/>
        </authorList>
    </citation>
    <scope>NUCLEOTIDE SEQUENCE [LARGE SCALE GENOMIC DNA]</scope>
    <source>
        <strain evidence="6 7">EAF2021</strain>
    </source>
</reference>
<name>A0ABR2H622_9EUKA</name>